<dbReference type="EMBL" id="CAKMRJ010004445">
    <property type="protein sequence ID" value="CAH1437851.1"/>
    <property type="molecule type" value="Genomic_DNA"/>
</dbReference>
<keyword evidence="2" id="KW-1185">Reference proteome</keyword>
<name>A0AAU9NJ71_9ASTR</name>
<accession>A0AAU9NJ71</accession>
<evidence type="ECO:0000313" key="2">
    <source>
        <dbReference type="Proteomes" id="UP001157418"/>
    </source>
</evidence>
<protein>
    <submittedName>
        <fullName evidence="1">Uncharacterized protein</fullName>
    </submittedName>
</protein>
<sequence length="104" mass="11774">MSIVFVMGFLFYLDLHYGIGFYSDWIKACSGHHLDIHTRSQAILLWGIGMSFTINWNNGNLDKEISPFDDFLGFHAYQFCSNDKICVCQLPIGLQSGIAHCHLG</sequence>
<comment type="caution">
    <text evidence="1">The sequence shown here is derived from an EMBL/GenBank/DDBJ whole genome shotgun (WGS) entry which is preliminary data.</text>
</comment>
<proteinExistence type="predicted"/>
<evidence type="ECO:0000313" key="1">
    <source>
        <dbReference type="EMBL" id="CAH1437851.1"/>
    </source>
</evidence>
<dbReference type="Proteomes" id="UP001157418">
    <property type="component" value="Unassembled WGS sequence"/>
</dbReference>
<organism evidence="1 2">
    <name type="scientific">Lactuca virosa</name>
    <dbReference type="NCBI Taxonomy" id="75947"/>
    <lineage>
        <taxon>Eukaryota</taxon>
        <taxon>Viridiplantae</taxon>
        <taxon>Streptophyta</taxon>
        <taxon>Embryophyta</taxon>
        <taxon>Tracheophyta</taxon>
        <taxon>Spermatophyta</taxon>
        <taxon>Magnoliopsida</taxon>
        <taxon>eudicotyledons</taxon>
        <taxon>Gunneridae</taxon>
        <taxon>Pentapetalae</taxon>
        <taxon>asterids</taxon>
        <taxon>campanulids</taxon>
        <taxon>Asterales</taxon>
        <taxon>Asteraceae</taxon>
        <taxon>Cichorioideae</taxon>
        <taxon>Cichorieae</taxon>
        <taxon>Lactucinae</taxon>
        <taxon>Lactuca</taxon>
    </lineage>
</organism>
<dbReference type="AlphaFoldDB" id="A0AAU9NJ71"/>
<reference evidence="1 2" key="1">
    <citation type="submission" date="2022-01" db="EMBL/GenBank/DDBJ databases">
        <authorList>
            <person name="Xiong W."/>
            <person name="Schranz E."/>
        </authorList>
    </citation>
    <scope>NUCLEOTIDE SEQUENCE [LARGE SCALE GENOMIC DNA]</scope>
</reference>
<gene>
    <name evidence="1" type="ORF">LVIROSA_LOCUS24144</name>
</gene>